<dbReference type="InterPro" id="IPR052235">
    <property type="entry name" value="Nephronectin_domain"/>
</dbReference>
<evidence type="ECO:0000259" key="9">
    <source>
        <dbReference type="PROSITE" id="PS50026"/>
    </source>
</evidence>
<dbReference type="FunFam" id="2.10.25.10:FF:000037">
    <property type="entry name" value="Signal peptide, CUB domain and EGF-like domain-containing 2"/>
    <property type="match status" value="1"/>
</dbReference>
<dbReference type="SUPFAM" id="SSF57184">
    <property type="entry name" value="Growth factor receptor domain"/>
    <property type="match status" value="2"/>
</dbReference>
<dbReference type="PROSITE" id="PS01186">
    <property type="entry name" value="EGF_2"/>
    <property type="match status" value="2"/>
</dbReference>
<dbReference type="GO" id="GO:0005576">
    <property type="term" value="C:extracellular region"/>
    <property type="evidence" value="ECO:0007669"/>
    <property type="project" value="UniProtKB-SubCell"/>
</dbReference>
<dbReference type="PROSITE" id="PS01187">
    <property type="entry name" value="EGF_CA"/>
    <property type="match status" value="3"/>
</dbReference>
<dbReference type="Pfam" id="PF14670">
    <property type="entry name" value="FXa_inhibition"/>
    <property type="match status" value="2"/>
</dbReference>
<feature type="compositionally biased region" description="Low complexity" evidence="7">
    <location>
        <begin position="47"/>
        <end position="57"/>
    </location>
</feature>
<keyword evidence="2 8" id="KW-0732">Signal</keyword>
<name>A0A8D8CZ65_CULPI</name>
<accession>A0A8D8CZ65</accession>
<dbReference type="PANTHER" id="PTHR24050">
    <property type="entry name" value="PA14 DOMAIN-CONTAINING PROTEIN"/>
    <property type="match status" value="1"/>
</dbReference>
<dbReference type="Gene3D" id="2.10.25.10">
    <property type="entry name" value="Laminin"/>
    <property type="match status" value="5"/>
</dbReference>
<sequence length="1137" mass="125354">MSRIIKIVLTTLLLWRLGLANTNNHQLSSSISPSGLDPGDPASTAGSVRPSSSSRRSSTYEGQSWKQHVGSEGKLIDNKLRDKLLSLVVEEESSASRRTKRESSPEEDEAGNFNINNFYDNRISNERKRDSDDDVPRITEQVLPVRNLTDDRIREETELLEHLNREHFSDGAIRMSGMADGSSPAGRKHPGGGGKKGRRRKGHKKKIKRIKPSDGDDGDSLIAPENDPSAVMAATGSSGGQRGDSGTGDVTKLSLSESEQKQQSQKPGRKKHRQKLAPEQLAKTAMTGKKRPAPERGQKSPRKGHSGDGNWDRRAGRELVVLNSENIYDKNMQITAPSDGRQKVVVNLPSVTDAGSSSGSSWWGQQEETNQRDLLQRKLTPVERKLLLRQQKMAEKQQRKQLKKFRNGNFMLAPMVPEQLQQLPPAPATDPSPGVSSVTFASDDMQRTEAVSVQRIVIAGDLSCMKDDFIPAPAIPNADIKYLRNDIYGLENSYLEAEYHCRMGFELRPSNSTNSSNLICRRSRWIGKRPFCARVKPSSTAASAAAPTTTTAMTNDATTLESTGPSGATSKSCGRQHGCQQACHRSANGTTRVCSCFKGFRMVDGRCVDINECAEYGEDVCEYGCSNTVGSFTCKCPKGLRVTDNNKCMDVNECLLRNGHGPCQDTCINTWSGYRCSCMGLPGTRLGDDGHSCEDIDECTVNNGGCSHTCLNTLGRAFCVCPEGFMLDDDWKTCIDIDECLNQKSIRQEFRCLGSCINTVGSFRCLEEDELVSDEDLGRIRDDGGFDDSRLMVVRPTGDDLNDDSDDTLCPTGYYFNTTMGDCQDTNECNVGNAGCQHHCINSDGSYYCSCKYGFKLEVDKHSCLVLNDSVKLADVACPPLFPPRHGYLECSRPIDEISDGPNGGRLKIVNRPGSQCILKCPTGYRLEGKFSKICGTTGEWIGDESGTCIRYPQPKLSCPSSVNVELHPNDTDHTTVKLRRPKTDVSWERDIVVEPYWAKKDVLQLPLGSINISYTAKHPVSKLTSSCTFDVHVIAGSPPTVDFCPDTQIYTIEGHHQSVKATWEEPIFSDNVGVVTITKSNSPGTDFGAGSHLITYEAHDEAEWSSKCVFKIVVNVSKRTDVQHFQLPILYNRFYF</sequence>
<dbReference type="CDD" id="cd00033">
    <property type="entry name" value="CCP"/>
    <property type="match status" value="1"/>
</dbReference>
<keyword evidence="3" id="KW-0677">Repeat</keyword>
<feature type="domain" description="HYR" evidence="10">
    <location>
        <begin position="1035"/>
        <end position="1117"/>
    </location>
</feature>
<feature type="compositionally biased region" description="Low complexity" evidence="7">
    <location>
        <begin position="252"/>
        <end position="266"/>
    </location>
</feature>
<evidence type="ECO:0000256" key="5">
    <source>
        <dbReference type="PROSITE-ProRule" id="PRU00076"/>
    </source>
</evidence>
<feature type="chain" id="PRO_5034481852" evidence="8">
    <location>
        <begin position="21"/>
        <end position="1137"/>
    </location>
</feature>
<evidence type="ECO:0000256" key="7">
    <source>
        <dbReference type="SAM" id="MobiDB-lite"/>
    </source>
</evidence>
<evidence type="ECO:0000313" key="12">
    <source>
        <dbReference type="EMBL" id="CAG6501439.1"/>
    </source>
</evidence>
<evidence type="ECO:0000256" key="3">
    <source>
        <dbReference type="ARBA" id="ARBA00022737"/>
    </source>
</evidence>
<dbReference type="InterPro" id="IPR000152">
    <property type="entry name" value="EGF-type_Asp/Asn_hydroxyl_site"/>
</dbReference>
<keyword evidence="6" id="KW-0768">Sushi</keyword>
<dbReference type="PROSITE" id="PS50026">
    <property type="entry name" value="EGF_3"/>
    <property type="match status" value="2"/>
</dbReference>
<feature type="compositionally biased region" description="Low complexity" evidence="7">
    <location>
        <begin position="543"/>
        <end position="559"/>
    </location>
</feature>
<dbReference type="CDD" id="cd00054">
    <property type="entry name" value="EGF_CA"/>
    <property type="match status" value="3"/>
</dbReference>
<proteinExistence type="predicted"/>
<evidence type="ECO:0000256" key="8">
    <source>
        <dbReference type="SAM" id="SignalP"/>
    </source>
</evidence>
<feature type="compositionally biased region" description="Basic residues" evidence="7">
    <location>
        <begin position="186"/>
        <end position="210"/>
    </location>
</feature>
<feature type="region of interest" description="Disordered" evidence="7">
    <location>
        <begin position="28"/>
        <end position="68"/>
    </location>
</feature>
<dbReference type="InterPro" id="IPR000742">
    <property type="entry name" value="EGF"/>
</dbReference>
<feature type="region of interest" description="Disordered" evidence="7">
    <location>
        <begin position="91"/>
        <end position="119"/>
    </location>
</feature>
<dbReference type="AlphaFoldDB" id="A0A8D8CZ65"/>
<reference evidence="12" key="1">
    <citation type="submission" date="2021-05" db="EMBL/GenBank/DDBJ databases">
        <authorList>
            <person name="Alioto T."/>
            <person name="Alioto T."/>
            <person name="Gomez Garrido J."/>
        </authorList>
    </citation>
    <scope>NUCLEOTIDE SEQUENCE</scope>
</reference>
<comment type="caution">
    <text evidence="5">Lacks conserved residue(s) required for the propagation of feature annotation.</text>
</comment>
<dbReference type="PROSITE" id="PS50923">
    <property type="entry name" value="SUSHI"/>
    <property type="match status" value="1"/>
</dbReference>
<dbReference type="InterPro" id="IPR001881">
    <property type="entry name" value="EGF-like_Ca-bd_dom"/>
</dbReference>
<dbReference type="PROSITE" id="PS00010">
    <property type="entry name" value="ASX_HYDROXYL"/>
    <property type="match status" value="1"/>
</dbReference>
<dbReference type="InterPro" id="IPR035976">
    <property type="entry name" value="Sushi/SCR/CCP_sf"/>
</dbReference>
<feature type="region of interest" description="Disordered" evidence="7">
    <location>
        <begin position="170"/>
        <end position="315"/>
    </location>
</feature>
<dbReference type="SMART" id="SM00179">
    <property type="entry name" value="EGF_CA"/>
    <property type="match status" value="5"/>
</dbReference>
<keyword evidence="1 5" id="KW-0245">EGF-like domain</keyword>
<dbReference type="InterPro" id="IPR003410">
    <property type="entry name" value="HYR_dom"/>
</dbReference>
<dbReference type="InterPro" id="IPR049883">
    <property type="entry name" value="NOTCH1_EGF-like"/>
</dbReference>
<evidence type="ECO:0000256" key="1">
    <source>
        <dbReference type="ARBA" id="ARBA00022536"/>
    </source>
</evidence>
<dbReference type="PROSITE" id="PS50825">
    <property type="entry name" value="HYR"/>
    <property type="match status" value="1"/>
</dbReference>
<dbReference type="InterPro" id="IPR009030">
    <property type="entry name" value="Growth_fac_rcpt_cys_sf"/>
</dbReference>
<protein>
    <submittedName>
        <fullName evidence="12">Matrilin-2</fullName>
    </submittedName>
</protein>
<evidence type="ECO:0000256" key="4">
    <source>
        <dbReference type="ARBA" id="ARBA00023157"/>
    </source>
</evidence>
<dbReference type="Gene3D" id="2.10.70.10">
    <property type="entry name" value="Complement Module, domain 1"/>
    <property type="match status" value="1"/>
</dbReference>
<dbReference type="SUPFAM" id="SSF57535">
    <property type="entry name" value="Complement control module/SCR domain"/>
    <property type="match status" value="1"/>
</dbReference>
<evidence type="ECO:0000256" key="2">
    <source>
        <dbReference type="ARBA" id="ARBA00022729"/>
    </source>
</evidence>
<feature type="compositionally biased region" description="Gly residues" evidence="7">
    <location>
        <begin position="237"/>
        <end position="246"/>
    </location>
</feature>
<evidence type="ECO:0000256" key="6">
    <source>
        <dbReference type="PROSITE-ProRule" id="PRU00302"/>
    </source>
</evidence>
<keyword evidence="4" id="KW-1015">Disulfide bond</keyword>
<dbReference type="Pfam" id="PF07645">
    <property type="entry name" value="EGF_CA"/>
    <property type="match status" value="3"/>
</dbReference>
<dbReference type="SMART" id="SM00181">
    <property type="entry name" value="EGF"/>
    <property type="match status" value="5"/>
</dbReference>
<feature type="domain" description="Sushi" evidence="11">
    <location>
        <begin position="889"/>
        <end position="951"/>
    </location>
</feature>
<dbReference type="GO" id="GO:0005509">
    <property type="term" value="F:calcium ion binding"/>
    <property type="evidence" value="ECO:0007669"/>
    <property type="project" value="InterPro"/>
</dbReference>
<evidence type="ECO:0000259" key="10">
    <source>
        <dbReference type="PROSITE" id="PS50825"/>
    </source>
</evidence>
<organism evidence="12">
    <name type="scientific">Culex pipiens</name>
    <name type="common">House mosquito</name>
    <dbReference type="NCBI Taxonomy" id="7175"/>
    <lineage>
        <taxon>Eukaryota</taxon>
        <taxon>Metazoa</taxon>
        <taxon>Ecdysozoa</taxon>
        <taxon>Arthropoda</taxon>
        <taxon>Hexapoda</taxon>
        <taxon>Insecta</taxon>
        <taxon>Pterygota</taxon>
        <taxon>Neoptera</taxon>
        <taxon>Endopterygota</taxon>
        <taxon>Diptera</taxon>
        <taxon>Nematocera</taxon>
        <taxon>Culicoidea</taxon>
        <taxon>Culicidae</taxon>
        <taxon>Culicinae</taxon>
        <taxon>Culicini</taxon>
        <taxon>Culex</taxon>
        <taxon>Culex</taxon>
    </lineage>
</organism>
<feature type="domain" description="EGF-like" evidence="9">
    <location>
        <begin position="695"/>
        <end position="735"/>
    </location>
</feature>
<feature type="region of interest" description="Disordered" evidence="7">
    <location>
        <begin position="543"/>
        <end position="563"/>
    </location>
</feature>
<dbReference type="SMART" id="SM00032">
    <property type="entry name" value="CCP"/>
    <property type="match status" value="2"/>
</dbReference>
<dbReference type="PANTHER" id="PTHR24050:SF27">
    <property type="entry name" value="FIBRILLIN-1"/>
    <property type="match status" value="1"/>
</dbReference>
<dbReference type="EMBL" id="HBUE01142378">
    <property type="protein sequence ID" value="CAG6501439.1"/>
    <property type="molecule type" value="Transcribed_RNA"/>
</dbReference>
<feature type="signal peptide" evidence="8">
    <location>
        <begin position="1"/>
        <end position="20"/>
    </location>
</feature>
<dbReference type="InterPro" id="IPR018097">
    <property type="entry name" value="EGF_Ca-bd_CS"/>
</dbReference>
<dbReference type="InterPro" id="IPR000436">
    <property type="entry name" value="Sushi_SCR_CCP_dom"/>
</dbReference>
<feature type="domain" description="EGF-like" evidence="9">
    <location>
        <begin position="650"/>
        <end position="694"/>
    </location>
</feature>
<dbReference type="Pfam" id="PF02494">
    <property type="entry name" value="HYR"/>
    <property type="match status" value="1"/>
</dbReference>
<evidence type="ECO:0000259" key="11">
    <source>
        <dbReference type="PROSITE" id="PS50923"/>
    </source>
</evidence>